<dbReference type="InterPro" id="IPR012132">
    <property type="entry name" value="GMC_OxRdtase"/>
</dbReference>
<organism evidence="4 5">
    <name type="scientific">Conidiobolus coronatus (strain ATCC 28846 / CBS 209.66 / NRRL 28638)</name>
    <name type="common">Delacroixia coronata</name>
    <dbReference type="NCBI Taxonomy" id="796925"/>
    <lineage>
        <taxon>Eukaryota</taxon>
        <taxon>Fungi</taxon>
        <taxon>Fungi incertae sedis</taxon>
        <taxon>Zoopagomycota</taxon>
        <taxon>Entomophthoromycotina</taxon>
        <taxon>Entomophthoromycetes</taxon>
        <taxon>Entomophthorales</taxon>
        <taxon>Ancylistaceae</taxon>
        <taxon>Conidiobolus</taxon>
    </lineage>
</organism>
<feature type="compositionally biased region" description="Low complexity" evidence="2">
    <location>
        <begin position="57"/>
        <end position="86"/>
    </location>
</feature>
<dbReference type="InterPro" id="IPR000172">
    <property type="entry name" value="GMC_OxRdtase_N"/>
</dbReference>
<feature type="region of interest" description="Disordered" evidence="2">
    <location>
        <begin position="24"/>
        <end position="125"/>
    </location>
</feature>
<dbReference type="Gene3D" id="3.30.560.10">
    <property type="entry name" value="Glucose Oxidase, domain 3"/>
    <property type="match status" value="1"/>
</dbReference>
<dbReference type="SUPFAM" id="SSF54373">
    <property type="entry name" value="FAD-linked reductases, C-terminal domain"/>
    <property type="match status" value="1"/>
</dbReference>
<dbReference type="GO" id="GO:0050660">
    <property type="term" value="F:flavin adenine dinucleotide binding"/>
    <property type="evidence" value="ECO:0007669"/>
    <property type="project" value="InterPro"/>
</dbReference>
<dbReference type="PANTHER" id="PTHR11552">
    <property type="entry name" value="GLUCOSE-METHANOL-CHOLINE GMC OXIDOREDUCTASE"/>
    <property type="match status" value="1"/>
</dbReference>
<dbReference type="Gene3D" id="3.50.50.60">
    <property type="entry name" value="FAD/NAD(P)-binding domain"/>
    <property type="match status" value="1"/>
</dbReference>
<feature type="domain" description="Glucose-methanol-choline oxidoreductase N-terminal" evidence="3">
    <location>
        <begin position="446"/>
        <end position="460"/>
    </location>
</feature>
<dbReference type="Proteomes" id="UP000070444">
    <property type="component" value="Unassembled WGS sequence"/>
</dbReference>
<proteinExistence type="inferred from homology"/>
<gene>
    <name evidence="4" type="ORF">CONCODRAFT_11872</name>
</gene>
<evidence type="ECO:0000313" key="5">
    <source>
        <dbReference type="Proteomes" id="UP000070444"/>
    </source>
</evidence>
<protein>
    <submittedName>
        <fullName evidence="4">FAD/NAD(P)-binding domain-containing protein</fullName>
    </submittedName>
</protein>
<comment type="similarity">
    <text evidence="1">Belongs to the GMC oxidoreductase family.</text>
</comment>
<dbReference type="InterPro" id="IPR007867">
    <property type="entry name" value="GMC_OxRtase_C"/>
</dbReference>
<sequence>MIYSTLAIYSILIGSNAGLFNLNFKPQNQQPQSGSQPFNPQANSQQPYSGKYPVSTQANIQQQQNQRSPSQEQIPQNQQPNKGNQPIAQSQYPVNGQGPKPNTQQNQNSSQEGSSSNSQQNQNRSQQTYDYIVVGAGPTGTLTAVLLAMKGYTTLLIDAGSAQINDNVTTPALNFNSIDDDTIGWDFMVKRRGKKSLNYNLPEDDPSNIIRYPRSSGLGGCSLHNAMIHVYPKQQDFIKLVNLTGNRIWSEENFRKYYNLFISPSFIKNLPAVNLLDQVGPAADVKEQISRLAANHTEYNFLPVSQVNFYKLLAPDPKLITLTESLLKDALIRSLFQGGINGYSAGKLTTTNEGSYIVPYNAECNNKGCQRVGPREYALYAAQYYPLFIQPNTLVTEIIIDENKVAQGVKYIEGEYLYSASPLHKPGVKGTPGEAYANKEVIISAGTFNTPQLLMLSGVGDKDELKEMGIPVKVNSPGVGKNLQDRNELTINEAFPQVFDLLKDCKFKTTSDDPCMSEFKKSGTGPYSFNGILTGTLARSNITKIDPDLFVLMAPIYFTGYQKGVAKAVYDNKNFVTFLVMNSEIKNRAGTVKLRSKDPQDMPDINFNWFTDSPHEDINALVTGIKRTRAVAAKLNSDHTEYIPGSKVSTDEQIADYVQKTAWGHHAAGTCKIGANSDPMAVLDDQLRVRGVKNLRVADMSIWPDLPGYFPVLYMYIVGGIAADTIAPQPKDPSWDPSLRVPKAGVVTKVMDGVGLGNLYNSAGGGIITNVFNNLGINGIA</sequence>
<dbReference type="PANTHER" id="PTHR11552:SF213">
    <property type="entry name" value="DEHYDROGENASE, PUTATIVE-RELATED"/>
    <property type="match status" value="1"/>
</dbReference>
<evidence type="ECO:0000259" key="3">
    <source>
        <dbReference type="PROSITE" id="PS00624"/>
    </source>
</evidence>
<feature type="compositionally biased region" description="Low complexity" evidence="2">
    <location>
        <begin position="26"/>
        <end position="41"/>
    </location>
</feature>
<evidence type="ECO:0000256" key="2">
    <source>
        <dbReference type="SAM" id="MobiDB-lite"/>
    </source>
</evidence>
<dbReference type="GO" id="GO:0016614">
    <property type="term" value="F:oxidoreductase activity, acting on CH-OH group of donors"/>
    <property type="evidence" value="ECO:0007669"/>
    <property type="project" value="InterPro"/>
</dbReference>
<evidence type="ECO:0000313" key="4">
    <source>
        <dbReference type="EMBL" id="KXN66319.1"/>
    </source>
</evidence>
<dbReference type="Pfam" id="PF05199">
    <property type="entry name" value="GMC_oxred_C"/>
    <property type="match status" value="1"/>
</dbReference>
<dbReference type="EMBL" id="KQ964741">
    <property type="protein sequence ID" value="KXN66319.1"/>
    <property type="molecule type" value="Genomic_DNA"/>
</dbReference>
<keyword evidence="5" id="KW-1185">Reference proteome</keyword>
<dbReference type="STRING" id="796925.A0A137NU81"/>
<dbReference type="OrthoDB" id="269227at2759"/>
<name>A0A137NU81_CONC2</name>
<dbReference type="PROSITE" id="PS00624">
    <property type="entry name" value="GMC_OXRED_2"/>
    <property type="match status" value="1"/>
</dbReference>
<dbReference type="Pfam" id="PF00732">
    <property type="entry name" value="GMC_oxred_N"/>
    <property type="match status" value="1"/>
</dbReference>
<accession>A0A137NU81</accession>
<evidence type="ECO:0000256" key="1">
    <source>
        <dbReference type="ARBA" id="ARBA00010790"/>
    </source>
</evidence>
<reference evidence="4 5" key="1">
    <citation type="journal article" date="2015" name="Genome Biol. Evol.">
        <title>Phylogenomic analyses indicate that early fungi evolved digesting cell walls of algal ancestors of land plants.</title>
        <authorList>
            <person name="Chang Y."/>
            <person name="Wang S."/>
            <person name="Sekimoto S."/>
            <person name="Aerts A.L."/>
            <person name="Choi C."/>
            <person name="Clum A."/>
            <person name="LaButti K.M."/>
            <person name="Lindquist E.A."/>
            <person name="Yee Ngan C."/>
            <person name="Ohm R.A."/>
            <person name="Salamov A.A."/>
            <person name="Grigoriev I.V."/>
            <person name="Spatafora J.W."/>
            <person name="Berbee M.L."/>
        </authorList>
    </citation>
    <scope>NUCLEOTIDE SEQUENCE [LARGE SCALE GENOMIC DNA]</scope>
    <source>
        <strain evidence="4 5">NRRL 28638</strain>
    </source>
</reference>
<dbReference type="AlphaFoldDB" id="A0A137NU81"/>
<dbReference type="SUPFAM" id="SSF51905">
    <property type="entry name" value="FAD/NAD(P)-binding domain"/>
    <property type="match status" value="1"/>
</dbReference>
<dbReference type="OMA" id="CGSHNAL"/>
<feature type="compositionally biased region" description="Low complexity" evidence="2">
    <location>
        <begin position="102"/>
        <end position="125"/>
    </location>
</feature>
<dbReference type="InterPro" id="IPR036188">
    <property type="entry name" value="FAD/NAD-bd_sf"/>
</dbReference>